<dbReference type="EMBL" id="MRZV01000033">
    <property type="protein sequence ID" value="PIK61401.1"/>
    <property type="molecule type" value="Genomic_DNA"/>
</dbReference>
<feature type="region of interest" description="Disordered" evidence="1">
    <location>
        <begin position="398"/>
        <end position="418"/>
    </location>
</feature>
<feature type="compositionally biased region" description="Basic and acidic residues" evidence="1">
    <location>
        <begin position="539"/>
        <end position="549"/>
    </location>
</feature>
<protein>
    <submittedName>
        <fullName evidence="2">Uncharacterized protein</fullName>
    </submittedName>
</protein>
<proteinExistence type="predicted"/>
<feature type="compositionally biased region" description="Polar residues" evidence="1">
    <location>
        <begin position="550"/>
        <end position="564"/>
    </location>
</feature>
<dbReference type="AlphaFoldDB" id="A0A2G8LMB5"/>
<evidence type="ECO:0000313" key="3">
    <source>
        <dbReference type="Proteomes" id="UP000230750"/>
    </source>
</evidence>
<evidence type="ECO:0000313" key="2">
    <source>
        <dbReference type="EMBL" id="PIK61401.1"/>
    </source>
</evidence>
<feature type="compositionally biased region" description="Polar residues" evidence="1">
    <location>
        <begin position="366"/>
        <end position="376"/>
    </location>
</feature>
<name>A0A2G8LMB5_STIJA</name>
<feature type="region of interest" description="Disordered" evidence="1">
    <location>
        <begin position="537"/>
        <end position="564"/>
    </location>
</feature>
<gene>
    <name evidence="2" type="ORF">BSL78_01700</name>
</gene>
<comment type="caution">
    <text evidence="2">The sequence shown here is derived from an EMBL/GenBank/DDBJ whole genome shotgun (WGS) entry which is preliminary data.</text>
</comment>
<reference evidence="2 3" key="1">
    <citation type="journal article" date="2017" name="PLoS Biol.">
        <title>The sea cucumber genome provides insights into morphological evolution and visceral regeneration.</title>
        <authorList>
            <person name="Zhang X."/>
            <person name="Sun L."/>
            <person name="Yuan J."/>
            <person name="Sun Y."/>
            <person name="Gao Y."/>
            <person name="Zhang L."/>
            <person name="Li S."/>
            <person name="Dai H."/>
            <person name="Hamel J.F."/>
            <person name="Liu C."/>
            <person name="Yu Y."/>
            <person name="Liu S."/>
            <person name="Lin W."/>
            <person name="Guo K."/>
            <person name="Jin S."/>
            <person name="Xu P."/>
            <person name="Storey K.B."/>
            <person name="Huan P."/>
            <person name="Zhang T."/>
            <person name="Zhou Y."/>
            <person name="Zhang J."/>
            <person name="Lin C."/>
            <person name="Li X."/>
            <person name="Xing L."/>
            <person name="Huo D."/>
            <person name="Sun M."/>
            <person name="Wang L."/>
            <person name="Mercier A."/>
            <person name="Li F."/>
            <person name="Yang H."/>
            <person name="Xiang J."/>
        </authorList>
    </citation>
    <scope>NUCLEOTIDE SEQUENCE [LARGE SCALE GENOMIC DNA]</scope>
    <source>
        <strain evidence="2">Shaxun</strain>
        <tissue evidence="2">Muscle</tissue>
    </source>
</reference>
<keyword evidence="3" id="KW-1185">Reference proteome</keyword>
<feature type="region of interest" description="Disordered" evidence="1">
    <location>
        <begin position="356"/>
        <end position="376"/>
    </location>
</feature>
<organism evidence="2 3">
    <name type="scientific">Stichopus japonicus</name>
    <name type="common">Sea cucumber</name>
    <dbReference type="NCBI Taxonomy" id="307972"/>
    <lineage>
        <taxon>Eukaryota</taxon>
        <taxon>Metazoa</taxon>
        <taxon>Echinodermata</taxon>
        <taxon>Eleutherozoa</taxon>
        <taxon>Echinozoa</taxon>
        <taxon>Holothuroidea</taxon>
        <taxon>Aspidochirotacea</taxon>
        <taxon>Aspidochirotida</taxon>
        <taxon>Stichopodidae</taxon>
        <taxon>Apostichopus</taxon>
    </lineage>
</organism>
<evidence type="ECO:0000256" key="1">
    <source>
        <dbReference type="SAM" id="MobiDB-lite"/>
    </source>
</evidence>
<sequence>MSLYRQNSNKLKSFSNENLTNEKDREFVLGADIPVRTRSDGEVVKTSDDWQTTDERGFYSNLTESTLIDYMDPSNILRLSTSDIPSESEDVSWVILSEVDSDRELEAATSMQADFEPPRRGEENMKSVSLLEEKLRKIRSDFENDVISSLQKRSRKNTIEDEDSILCSERISDTDGANVRASVSLPNPLTQDENLNLTFLDDHYEENEKKQELFETGMKTSVEADSFKSQENGYVYISRSSSDIAKLKKDVVTPNQGLTNNKISLDSDIKPSDLYLYMPTALADASHARNRYLKLTSVAEPDFSLTNSPEHLIVKPVAVHATKSSLESNIAETGISTVAEKSSPEDKIAELGMKKFTTEDEDHSNNSDSTESVQNQSKKFTAMNDEDEIDLIQLSSSSSLDYQSHTPPAKTDGDQTAGIEKSVDHKLSTDSDFVKWTFSNPIKGTTADVKNPQYEKDHVDERVERETKIVDRETKEICVSPSGCDKEKHHLNNATTTTTLSQKSKENAIDSDTWQLLSYDPLLYVEMTSRYPDVTRQLSSREEGKKSDSMTEWVSGTSNPNTTAYERKELSPAEESISWFTIKRGWDLVEFHQSRLNSLFYSRCCLFFSLFSFERYERRG</sequence>
<accession>A0A2G8LMB5</accession>
<dbReference type="Proteomes" id="UP000230750">
    <property type="component" value="Unassembled WGS sequence"/>
</dbReference>